<feature type="chain" id="PRO_5045066140" evidence="1">
    <location>
        <begin position="22"/>
        <end position="114"/>
    </location>
</feature>
<feature type="signal peptide" evidence="1">
    <location>
        <begin position="1"/>
        <end position="21"/>
    </location>
</feature>
<proteinExistence type="predicted"/>
<sequence>MKKWSLLAVPCLLLFLIGCSGNEPTNTEKWDRSNGFVIGKEDQKILVVRHEPDTSNTSVSQILEQNKPDAIWITVKNSEVYDTIVIGDNVELSITGSIKKSYPSQADAAVRIKN</sequence>
<dbReference type="RefSeq" id="WP_402873835.1">
    <property type="nucleotide sequence ID" value="NZ_JBIYSL010000002.1"/>
</dbReference>
<protein>
    <submittedName>
        <fullName evidence="2">DUF3221 domain-containing protein</fullName>
    </submittedName>
</protein>
<keyword evidence="3" id="KW-1185">Reference proteome</keyword>
<comment type="caution">
    <text evidence="2">The sequence shown here is derived from an EMBL/GenBank/DDBJ whole genome shotgun (WGS) entry which is preliminary data.</text>
</comment>
<gene>
    <name evidence="2" type="ORF">ACINKY_09070</name>
</gene>
<dbReference type="Gene3D" id="2.40.50.140">
    <property type="entry name" value="Nucleic acid-binding proteins"/>
    <property type="match status" value="1"/>
</dbReference>
<organism evidence="2 3">
    <name type="scientific">Paenibacillus illinoisensis</name>
    <dbReference type="NCBI Taxonomy" id="59845"/>
    <lineage>
        <taxon>Bacteria</taxon>
        <taxon>Bacillati</taxon>
        <taxon>Bacillota</taxon>
        <taxon>Bacilli</taxon>
        <taxon>Bacillales</taxon>
        <taxon>Paenibacillaceae</taxon>
        <taxon>Paenibacillus</taxon>
    </lineage>
</organism>
<evidence type="ECO:0000313" key="2">
    <source>
        <dbReference type="EMBL" id="MFK0522348.1"/>
    </source>
</evidence>
<evidence type="ECO:0000256" key="1">
    <source>
        <dbReference type="SAM" id="SignalP"/>
    </source>
</evidence>
<dbReference type="InterPro" id="IPR021598">
    <property type="entry name" value="DUF3221"/>
</dbReference>
<evidence type="ECO:0000313" key="3">
    <source>
        <dbReference type="Proteomes" id="UP001618531"/>
    </source>
</evidence>
<dbReference type="InterPro" id="IPR012340">
    <property type="entry name" value="NA-bd_OB-fold"/>
</dbReference>
<reference evidence="2 3" key="1">
    <citation type="submission" date="2024-11" db="EMBL/GenBank/DDBJ databases">
        <title>Identification and Characterization of a Novel Fosfomycin Bacillithiol Transferase FosB8 in Paenibacillus illinoisensis.</title>
        <authorList>
            <person name="Lu W."/>
        </authorList>
    </citation>
    <scope>NUCLEOTIDE SEQUENCE [LARGE SCALE GENOMIC DNA]</scope>
    <source>
        <strain evidence="2 3">WP77</strain>
    </source>
</reference>
<dbReference type="Proteomes" id="UP001618531">
    <property type="component" value="Unassembled WGS sequence"/>
</dbReference>
<name>A0ABW8HS37_9BACL</name>
<dbReference type="EMBL" id="JBIYSL010000002">
    <property type="protein sequence ID" value="MFK0522348.1"/>
    <property type="molecule type" value="Genomic_DNA"/>
</dbReference>
<accession>A0ABW8HS37</accession>
<dbReference type="PROSITE" id="PS51257">
    <property type="entry name" value="PROKAR_LIPOPROTEIN"/>
    <property type="match status" value="1"/>
</dbReference>
<keyword evidence="1" id="KW-0732">Signal</keyword>
<dbReference type="Pfam" id="PF11518">
    <property type="entry name" value="DUF3221"/>
    <property type="match status" value="1"/>
</dbReference>